<comment type="catalytic activity">
    <reaction evidence="8">
        <text>N-terminal L-seryl-L-prolyl-L-lysyl-[protein] + 3 S-adenosyl-L-methionine = N-terminal N,N,N-trimethyl-L-seryl-L-prolyl-L-lysyl-[protein] + 3 S-adenosyl-L-homocysteine + 3 H(+)</text>
        <dbReference type="Rhea" id="RHEA:54724"/>
        <dbReference type="Rhea" id="RHEA-COMP:13789"/>
        <dbReference type="Rhea" id="RHEA-COMP:13973"/>
        <dbReference type="ChEBI" id="CHEBI:15378"/>
        <dbReference type="ChEBI" id="CHEBI:57856"/>
        <dbReference type="ChEBI" id="CHEBI:59789"/>
        <dbReference type="ChEBI" id="CHEBI:138061"/>
        <dbReference type="ChEBI" id="CHEBI:138317"/>
        <dbReference type="EC" id="2.1.1.244"/>
    </reaction>
</comment>
<evidence type="ECO:0000256" key="8">
    <source>
        <dbReference type="ARBA" id="ARBA00047306"/>
    </source>
</evidence>
<dbReference type="PIRSF" id="PIRSF016958">
    <property type="entry name" value="DUF858_MeTrfase_lik"/>
    <property type="match status" value="1"/>
</dbReference>
<feature type="binding site" evidence="11">
    <location>
        <position position="135"/>
    </location>
    <ligand>
        <name>S-adenosyl-L-methionine</name>
        <dbReference type="ChEBI" id="CHEBI:59789"/>
    </ligand>
</feature>
<dbReference type="PANTHER" id="PTHR12753">
    <property type="entry name" value="AD-003 - RELATED"/>
    <property type="match status" value="1"/>
</dbReference>
<evidence type="ECO:0000256" key="4">
    <source>
        <dbReference type="ARBA" id="ARBA00022691"/>
    </source>
</evidence>
<dbReference type="InterPro" id="IPR008576">
    <property type="entry name" value="MeTrfase_NTM1"/>
</dbReference>
<dbReference type="EMBL" id="JAADJG010000590">
    <property type="protein sequence ID" value="KAF4442652.1"/>
    <property type="molecule type" value="Genomic_DNA"/>
</dbReference>
<protein>
    <recommendedName>
        <fullName evidence="6">Alpha N-terminal protein methyltransferase 1</fullName>
        <ecNumber evidence="5">2.1.1.244</ecNumber>
    </recommendedName>
    <alternativeName>
        <fullName evidence="7">X-Pro-Lys N-terminal protein methyltransferase 1</fullName>
    </alternativeName>
</protein>
<evidence type="ECO:0000256" key="3">
    <source>
        <dbReference type="ARBA" id="ARBA00022679"/>
    </source>
</evidence>
<evidence type="ECO:0000256" key="7">
    <source>
        <dbReference type="ARBA" id="ARBA00043129"/>
    </source>
</evidence>
<evidence type="ECO:0000256" key="2">
    <source>
        <dbReference type="ARBA" id="ARBA00022603"/>
    </source>
</evidence>
<evidence type="ECO:0000256" key="6">
    <source>
        <dbReference type="ARBA" id="ARBA00039449"/>
    </source>
</evidence>
<evidence type="ECO:0000256" key="11">
    <source>
        <dbReference type="PIRSR" id="PIRSR016958-1"/>
    </source>
</evidence>
<keyword evidence="13" id="KW-1185">Reference proteome</keyword>
<dbReference type="Proteomes" id="UP000605986">
    <property type="component" value="Unassembled WGS sequence"/>
</dbReference>
<dbReference type="PANTHER" id="PTHR12753:SF0">
    <property type="entry name" value="ALPHA N-TERMINAL PROTEIN METHYLTRANSFERASE 1"/>
    <property type="match status" value="1"/>
</dbReference>
<feature type="binding site" evidence="11">
    <location>
        <position position="73"/>
    </location>
    <ligand>
        <name>S-adenosyl-L-methionine</name>
        <dbReference type="ChEBI" id="CHEBI:59789"/>
    </ligand>
</feature>
<evidence type="ECO:0000256" key="9">
    <source>
        <dbReference type="ARBA" id="ARBA00047885"/>
    </source>
</evidence>
<dbReference type="Gene3D" id="3.40.50.150">
    <property type="entry name" value="Vaccinia Virus protein VP39"/>
    <property type="match status" value="1"/>
</dbReference>
<gene>
    <name evidence="12" type="ORF">F53441_11693</name>
</gene>
<accession>A0A8H4NYX2</accession>
<dbReference type="EC" id="2.1.1.244" evidence="5"/>
<evidence type="ECO:0000313" key="12">
    <source>
        <dbReference type="EMBL" id="KAF4442652.1"/>
    </source>
</evidence>
<evidence type="ECO:0000256" key="5">
    <source>
        <dbReference type="ARBA" id="ARBA00039112"/>
    </source>
</evidence>
<organism evidence="12 13">
    <name type="scientific">Fusarium austroafricanum</name>
    <dbReference type="NCBI Taxonomy" id="2364996"/>
    <lineage>
        <taxon>Eukaryota</taxon>
        <taxon>Fungi</taxon>
        <taxon>Dikarya</taxon>
        <taxon>Ascomycota</taxon>
        <taxon>Pezizomycotina</taxon>
        <taxon>Sordariomycetes</taxon>
        <taxon>Hypocreomycetidae</taxon>
        <taxon>Hypocreales</taxon>
        <taxon>Nectriaceae</taxon>
        <taxon>Fusarium</taxon>
        <taxon>Fusarium concolor species complex</taxon>
    </lineage>
</organism>
<dbReference type="OrthoDB" id="1298661at2759"/>
<dbReference type="SUPFAM" id="SSF53335">
    <property type="entry name" value="S-adenosyl-L-methionine-dependent methyltransferases"/>
    <property type="match status" value="1"/>
</dbReference>
<keyword evidence="2 12" id="KW-0489">Methyltransferase</keyword>
<dbReference type="AlphaFoldDB" id="A0A8H4NYX2"/>
<dbReference type="GO" id="GO:0005737">
    <property type="term" value="C:cytoplasm"/>
    <property type="evidence" value="ECO:0007669"/>
    <property type="project" value="TreeGrafter"/>
</dbReference>
<dbReference type="GO" id="GO:0071885">
    <property type="term" value="F:N-terminal protein N-methyltransferase activity"/>
    <property type="evidence" value="ECO:0007669"/>
    <property type="project" value="UniProtKB-EC"/>
</dbReference>
<evidence type="ECO:0000256" key="1">
    <source>
        <dbReference type="ARBA" id="ARBA00009059"/>
    </source>
</evidence>
<sequence length="198" mass="22126">MVGRTQQPSPDSLVSVKDAEAYWQNVSPSVDGMLGGYPQVSKIDLQGSREFLAKLNIDAKTKGQRIPRALEGGAGIGRVTRGVLLNITEQVDVIEPIAKFTANLLDIPGVGQILNIGLQDWQPQEDIKYELIWIQWCASQLPDADLIQFFQRCITALKPEGFIVVKENLSNWGEDVFDEEDSTLNRYSSKLRSYKIQC</sequence>
<comment type="catalytic activity">
    <reaction evidence="9">
        <text>N-terminal L-prolyl-L-prolyl-L-lysyl-[protein] + 2 S-adenosyl-L-methionine = N-terminal N,N-dimethyl-L-prolyl-L-prolyl-L-lysyl-[protein] + 2 S-adenosyl-L-homocysteine + 2 H(+)</text>
        <dbReference type="Rhea" id="RHEA:54736"/>
        <dbReference type="Rhea" id="RHEA-COMP:13787"/>
        <dbReference type="Rhea" id="RHEA-COMP:13974"/>
        <dbReference type="ChEBI" id="CHEBI:15378"/>
        <dbReference type="ChEBI" id="CHEBI:57856"/>
        <dbReference type="ChEBI" id="CHEBI:59789"/>
        <dbReference type="ChEBI" id="CHEBI:138059"/>
        <dbReference type="ChEBI" id="CHEBI:138318"/>
        <dbReference type="EC" id="2.1.1.244"/>
    </reaction>
</comment>
<dbReference type="Pfam" id="PF05891">
    <property type="entry name" value="Methyltransf_PK"/>
    <property type="match status" value="1"/>
</dbReference>
<evidence type="ECO:0000256" key="10">
    <source>
        <dbReference type="ARBA" id="ARBA00048167"/>
    </source>
</evidence>
<comment type="catalytic activity">
    <reaction evidence="10">
        <text>N-terminal L-alanyl-L-prolyl-L-lysyl-[protein] + 3 S-adenosyl-L-methionine = N-terminal N,N,N-trimethyl-L-alanyl-L-prolyl-L-lysyl-[protein] + 3 S-adenosyl-L-homocysteine + 3 H(+)</text>
        <dbReference type="Rhea" id="RHEA:54712"/>
        <dbReference type="Rhea" id="RHEA-COMP:13785"/>
        <dbReference type="Rhea" id="RHEA-COMP:13971"/>
        <dbReference type="ChEBI" id="CHEBI:15378"/>
        <dbReference type="ChEBI" id="CHEBI:57856"/>
        <dbReference type="ChEBI" id="CHEBI:59789"/>
        <dbReference type="ChEBI" id="CHEBI:138057"/>
        <dbReference type="ChEBI" id="CHEBI:138315"/>
        <dbReference type="EC" id="2.1.1.244"/>
    </reaction>
</comment>
<dbReference type="InterPro" id="IPR029063">
    <property type="entry name" value="SAM-dependent_MTases_sf"/>
</dbReference>
<evidence type="ECO:0000313" key="13">
    <source>
        <dbReference type="Proteomes" id="UP000605986"/>
    </source>
</evidence>
<keyword evidence="4 11" id="KW-0949">S-adenosyl-L-methionine</keyword>
<comment type="similarity">
    <text evidence="1">Belongs to the methyltransferase superfamily. NTM1 family.</text>
</comment>
<comment type="caution">
    <text evidence="12">The sequence shown here is derived from an EMBL/GenBank/DDBJ whole genome shotgun (WGS) entry which is preliminary data.</text>
</comment>
<reference evidence="12" key="1">
    <citation type="submission" date="2020-01" db="EMBL/GenBank/DDBJ databases">
        <title>Identification and distribution of gene clusters putatively required for synthesis of sphingolipid metabolism inhibitors in phylogenetically diverse species of the filamentous fungus Fusarium.</title>
        <authorList>
            <person name="Kim H.-S."/>
            <person name="Busman M."/>
            <person name="Brown D.W."/>
            <person name="Divon H."/>
            <person name="Uhlig S."/>
            <person name="Proctor R.H."/>
        </authorList>
    </citation>
    <scope>NUCLEOTIDE SEQUENCE</scope>
    <source>
        <strain evidence="12">NRRL 53441</strain>
    </source>
</reference>
<dbReference type="GO" id="GO:0032259">
    <property type="term" value="P:methylation"/>
    <property type="evidence" value="ECO:0007669"/>
    <property type="project" value="UniProtKB-KW"/>
</dbReference>
<keyword evidence="3 12" id="KW-0808">Transferase</keyword>
<feature type="binding site" evidence="11">
    <location>
        <begin position="118"/>
        <end position="119"/>
    </location>
    <ligand>
        <name>S-adenosyl-L-methionine</name>
        <dbReference type="ChEBI" id="CHEBI:59789"/>
    </ligand>
</feature>
<feature type="binding site" evidence="11">
    <location>
        <position position="78"/>
    </location>
    <ligand>
        <name>S-adenosyl-L-methionine</name>
        <dbReference type="ChEBI" id="CHEBI:59789"/>
    </ligand>
</feature>
<name>A0A8H4NYX2_9HYPO</name>
<proteinExistence type="inferred from homology"/>